<dbReference type="InterPro" id="IPR053185">
    <property type="entry name" value="SET_domain_protein"/>
</dbReference>
<evidence type="ECO:0000313" key="2">
    <source>
        <dbReference type="Proteomes" id="UP000265618"/>
    </source>
</evidence>
<dbReference type="Proteomes" id="UP000265618">
    <property type="component" value="Unassembled WGS sequence"/>
</dbReference>
<sequence length="174" mass="19467">GVGVFGVSGWLGHSCLSNTNFSWRDSHDEWAPILYTAARDIRMGEELTTPHGTNLDDTLSTRQRKLWQGFRIRCHCEVCSLKGQALKESDARRRRMAAIHIQLENCVRMGLSGQNQAALKLTLELLSLVVRESHSDPWYIAATCWDGLPAACLAGNMEMARKMAYNHVAALVRV</sequence>
<gene>
    <name evidence="1" type="ORF">KIPB_013721</name>
</gene>
<evidence type="ECO:0000313" key="1">
    <source>
        <dbReference type="EMBL" id="GCA64250.1"/>
    </source>
</evidence>
<proteinExistence type="predicted"/>
<organism evidence="1 2">
    <name type="scientific">Kipferlia bialata</name>
    <dbReference type="NCBI Taxonomy" id="797122"/>
    <lineage>
        <taxon>Eukaryota</taxon>
        <taxon>Metamonada</taxon>
        <taxon>Carpediemonas-like organisms</taxon>
        <taxon>Kipferlia</taxon>
    </lineage>
</organism>
<protein>
    <recommendedName>
        <fullName evidence="3">SET domain-containing protein</fullName>
    </recommendedName>
</protein>
<keyword evidence="2" id="KW-1185">Reference proteome</keyword>
<dbReference type="AlphaFoldDB" id="A0A391NUM4"/>
<accession>A0A391NUM4</accession>
<dbReference type="InterPro" id="IPR046341">
    <property type="entry name" value="SET_dom_sf"/>
</dbReference>
<dbReference type="PANTHER" id="PTHR47332:SF4">
    <property type="entry name" value="SET DOMAIN-CONTAINING PROTEIN 5"/>
    <property type="match status" value="1"/>
</dbReference>
<evidence type="ECO:0008006" key="3">
    <source>
        <dbReference type="Google" id="ProtNLM"/>
    </source>
</evidence>
<dbReference type="OrthoDB" id="265717at2759"/>
<comment type="caution">
    <text evidence="1">The sequence shown here is derived from an EMBL/GenBank/DDBJ whole genome shotgun (WGS) entry which is preliminary data.</text>
</comment>
<dbReference type="PANTHER" id="PTHR47332">
    <property type="entry name" value="SET DOMAIN-CONTAINING PROTEIN 5"/>
    <property type="match status" value="1"/>
</dbReference>
<feature type="non-terminal residue" evidence="1">
    <location>
        <position position="174"/>
    </location>
</feature>
<dbReference type="SUPFAM" id="SSF82199">
    <property type="entry name" value="SET domain"/>
    <property type="match status" value="1"/>
</dbReference>
<dbReference type="Gene3D" id="2.170.270.10">
    <property type="entry name" value="SET domain"/>
    <property type="match status" value="1"/>
</dbReference>
<name>A0A391NUM4_9EUKA</name>
<reference evidence="1 2" key="1">
    <citation type="journal article" date="2018" name="PLoS ONE">
        <title>The draft genome of Kipferlia bialata reveals reductive genome evolution in fornicate parasites.</title>
        <authorList>
            <person name="Tanifuji G."/>
            <person name="Takabayashi S."/>
            <person name="Kume K."/>
            <person name="Takagi M."/>
            <person name="Nakayama T."/>
            <person name="Kamikawa R."/>
            <person name="Inagaki Y."/>
            <person name="Hashimoto T."/>
        </authorList>
    </citation>
    <scope>NUCLEOTIDE SEQUENCE [LARGE SCALE GENOMIC DNA]</scope>
    <source>
        <strain evidence="1">NY0173</strain>
    </source>
</reference>
<dbReference type="EMBL" id="BDIP01006667">
    <property type="protein sequence ID" value="GCA64250.1"/>
    <property type="molecule type" value="Genomic_DNA"/>
</dbReference>